<dbReference type="NCBIfam" id="TIGR00199">
    <property type="entry name" value="PncC_domain"/>
    <property type="match status" value="1"/>
</dbReference>
<dbReference type="CDD" id="cd05826">
    <property type="entry name" value="Sortase_B"/>
    <property type="match status" value="1"/>
</dbReference>
<dbReference type="InterPro" id="IPR008135">
    <property type="entry name" value="Competence-induced_CinA"/>
</dbReference>
<organism evidence="8 9">
    <name type="scientific">Bittarella massiliensis</name>
    <name type="common">ex Durand et al. 2017</name>
    <dbReference type="NCBI Taxonomy" id="1720313"/>
    <lineage>
        <taxon>Bacteria</taxon>
        <taxon>Bacillati</taxon>
        <taxon>Bacillota</taxon>
        <taxon>Clostridia</taxon>
        <taxon>Eubacteriales</taxon>
        <taxon>Oscillospiraceae</taxon>
        <taxon>Bittarella (ex Durand et al. 2017)</taxon>
    </lineage>
</organism>
<evidence type="ECO:0000256" key="2">
    <source>
        <dbReference type="HAMAP-Rule" id="MF_00226"/>
    </source>
</evidence>
<dbReference type="InterPro" id="IPR001453">
    <property type="entry name" value="MoaB/Mog_dom"/>
</dbReference>
<dbReference type="NCBIfam" id="NF001813">
    <property type="entry name" value="PRK00549.1"/>
    <property type="match status" value="1"/>
</dbReference>
<keyword evidence="5" id="KW-1133">Transmembrane helix</keyword>
<accession>A0AAQ1MEY4</accession>
<dbReference type="InterPro" id="IPR041424">
    <property type="entry name" value="CinA_KH"/>
</dbReference>
<keyword evidence="5" id="KW-0472">Membrane</keyword>
<reference evidence="7 10" key="3">
    <citation type="journal article" date="2019" name="Nat. Med.">
        <title>A library of human gut bacterial isolates paired with longitudinal multiomics data enables mechanistic microbiome research.</title>
        <authorList>
            <person name="Poyet M."/>
            <person name="Groussin M."/>
            <person name="Gibbons S.M."/>
            <person name="Avila-Pacheco J."/>
            <person name="Jiang X."/>
            <person name="Kearney S.M."/>
            <person name="Perrotta A.R."/>
            <person name="Berdy B."/>
            <person name="Zhao S."/>
            <person name="Lieberman T.D."/>
            <person name="Swanson P.K."/>
            <person name="Smith M."/>
            <person name="Roesemann S."/>
            <person name="Alexander J.E."/>
            <person name="Rich S.A."/>
            <person name="Livny J."/>
            <person name="Vlamakis H."/>
            <person name="Clish C."/>
            <person name="Bullock K."/>
            <person name="Deik A."/>
            <person name="Scott J."/>
            <person name="Pierce K.A."/>
            <person name="Xavier R.J."/>
            <person name="Alm E.J."/>
        </authorList>
    </citation>
    <scope>NUCLEOTIDE SEQUENCE [LARGE SCALE GENOMIC DNA]</scope>
    <source>
        <strain evidence="7 10">BIOML-A2</strain>
    </source>
</reference>
<dbReference type="Gene3D" id="2.40.260.10">
    <property type="entry name" value="Sortase"/>
    <property type="match status" value="1"/>
</dbReference>
<keyword evidence="10" id="KW-1185">Reference proteome</keyword>
<dbReference type="Proteomes" id="UP000184089">
    <property type="component" value="Unassembled WGS sequence"/>
</dbReference>
<dbReference type="AlphaFoldDB" id="A0AAQ1MEY4"/>
<dbReference type="PANTHER" id="PTHR13939">
    <property type="entry name" value="NICOTINAMIDE-NUCLEOTIDE AMIDOHYDROLASE PNCC"/>
    <property type="match status" value="1"/>
</dbReference>
<dbReference type="Pfam" id="PF18146">
    <property type="entry name" value="CinA_KH"/>
    <property type="match status" value="1"/>
</dbReference>
<evidence type="ECO:0000313" key="7">
    <source>
        <dbReference type="EMBL" id="MZL70519.1"/>
    </source>
</evidence>
<dbReference type="Pfam" id="PF02464">
    <property type="entry name" value="CinA"/>
    <property type="match status" value="1"/>
</dbReference>
<evidence type="ECO:0000313" key="8">
    <source>
        <dbReference type="EMBL" id="SHG35532.1"/>
    </source>
</evidence>
<feature type="region of interest" description="Disordered" evidence="4">
    <location>
        <begin position="688"/>
        <end position="708"/>
    </location>
</feature>
<dbReference type="SUPFAM" id="SSF63817">
    <property type="entry name" value="Sortase"/>
    <property type="match status" value="1"/>
</dbReference>
<feature type="active site" description="Acyl-thioester intermediate" evidence="3">
    <location>
        <position position="666"/>
    </location>
</feature>
<evidence type="ECO:0000313" key="10">
    <source>
        <dbReference type="Proteomes" id="UP000474718"/>
    </source>
</evidence>
<name>A0AAQ1MEY4_9FIRM</name>
<comment type="caution">
    <text evidence="8">The sequence shown here is derived from an EMBL/GenBank/DDBJ whole genome shotgun (WGS) entry which is preliminary data.</text>
</comment>
<dbReference type="CDD" id="cd00885">
    <property type="entry name" value="cinA"/>
    <property type="match status" value="1"/>
</dbReference>
<dbReference type="InterPro" id="IPR005754">
    <property type="entry name" value="Sortase"/>
</dbReference>
<dbReference type="Pfam" id="PF00994">
    <property type="entry name" value="MoCF_biosynth"/>
    <property type="match status" value="1"/>
</dbReference>
<evidence type="ECO:0000259" key="6">
    <source>
        <dbReference type="SMART" id="SM00852"/>
    </source>
</evidence>
<gene>
    <name evidence="2" type="primary">cinA</name>
    <name evidence="7" type="ORF">GT747_12250</name>
    <name evidence="8" type="ORF">SAMN05444424_2224</name>
</gene>
<feature type="active site" description="Proton donor/acceptor" evidence="3">
    <location>
        <position position="566"/>
    </location>
</feature>
<dbReference type="InterPro" id="IPR002901">
    <property type="entry name" value="MGlyc_endo_b_GlcNAc-like_dom"/>
</dbReference>
<dbReference type="Gene3D" id="3.40.980.10">
    <property type="entry name" value="MoaB/Mog-like domain"/>
    <property type="match status" value="1"/>
</dbReference>
<proteinExistence type="inferred from homology"/>
<dbReference type="InterPro" id="IPR008136">
    <property type="entry name" value="CinA_C"/>
</dbReference>
<dbReference type="Gene3D" id="3.90.950.20">
    <property type="entry name" value="CinA-like"/>
    <property type="match status" value="1"/>
</dbReference>
<feature type="domain" description="MoaB/Mog" evidence="6">
    <location>
        <begin position="4"/>
        <end position="170"/>
    </location>
</feature>
<dbReference type="EMBL" id="WWVX01000008">
    <property type="protein sequence ID" value="MZL70519.1"/>
    <property type="molecule type" value="Genomic_DNA"/>
</dbReference>
<feature type="compositionally biased region" description="Low complexity" evidence="4">
    <location>
        <begin position="787"/>
        <end position="796"/>
    </location>
</feature>
<feature type="transmembrane region" description="Helical" evidence="5">
    <location>
        <begin position="442"/>
        <end position="463"/>
    </location>
</feature>
<reference evidence="9" key="2">
    <citation type="submission" date="2016-11" db="EMBL/GenBank/DDBJ databases">
        <authorList>
            <person name="Jaros S."/>
            <person name="Januszkiewicz K."/>
            <person name="Wedrychowicz H."/>
        </authorList>
    </citation>
    <scope>NUCLEOTIDE SEQUENCE [LARGE SCALE GENOMIC DNA]</scope>
    <source>
        <strain evidence="9">DSM 4029</strain>
    </source>
</reference>
<dbReference type="InterPro" id="IPR009835">
    <property type="entry name" value="SrtB"/>
</dbReference>
<feature type="compositionally biased region" description="Low complexity" evidence="4">
    <location>
        <begin position="760"/>
        <end position="780"/>
    </location>
</feature>
<keyword evidence="5" id="KW-0812">Transmembrane</keyword>
<dbReference type="NCBIfam" id="TIGR00200">
    <property type="entry name" value="cinA_nterm"/>
    <property type="match status" value="1"/>
</dbReference>
<dbReference type="HAMAP" id="MF_00226_B">
    <property type="entry name" value="CinA_B"/>
    <property type="match status" value="1"/>
</dbReference>
<evidence type="ECO:0000256" key="4">
    <source>
        <dbReference type="SAM" id="MobiDB-lite"/>
    </source>
</evidence>
<dbReference type="GO" id="GO:0004040">
    <property type="term" value="F:amidase activity"/>
    <property type="evidence" value="ECO:0007669"/>
    <property type="project" value="InterPro"/>
</dbReference>
<dbReference type="NCBIfam" id="TIGR03064">
    <property type="entry name" value="sortase_srtB"/>
    <property type="match status" value="1"/>
</dbReference>
<dbReference type="InterPro" id="IPR050101">
    <property type="entry name" value="CinA"/>
</dbReference>
<comment type="similarity">
    <text evidence="2">Belongs to the CinA family.</text>
</comment>
<feature type="region of interest" description="Disordered" evidence="4">
    <location>
        <begin position="727"/>
        <end position="802"/>
    </location>
</feature>
<dbReference type="InterPro" id="IPR023365">
    <property type="entry name" value="Sortase_dom-sf"/>
</dbReference>
<dbReference type="SUPFAM" id="SSF53218">
    <property type="entry name" value="Molybdenum cofactor biosynthesis proteins"/>
    <property type="match status" value="1"/>
</dbReference>
<dbReference type="SUPFAM" id="SSF142433">
    <property type="entry name" value="CinA-like"/>
    <property type="match status" value="1"/>
</dbReference>
<dbReference type="Pfam" id="PF04203">
    <property type="entry name" value="Sortase"/>
    <property type="match status" value="1"/>
</dbReference>
<reference evidence="8" key="1">
    <citation type="submission" date="2016-11" db="EMBL/GenBank/DDBJ databases">
        <authorList>
            <person name="Varghese N."/>
            <person name="Submissions S."/>
        </authorList>
    </citation>
    <scope>NUCLEOTIDE SEQUENCE</scope>
    <source>
        <strain evidence="8">DSM 4029</strain>
    </source>
</reference>
<protein>
    <recommendedName>
        <fullName evidence="2">Putative competence-damage inducible protein</fullName>
    </recommendedName>
</protein>
<dbReference type="EMBL" id="FQVY01000003">
    <property type="protein sequence ID" value="SHG35532.1"/>
    <property type="molecule type" value="Genomic_DNA"/>
</dbReference>
<evidence type="ECO:0000256" key="3">
    <source>
        <dbReference type="PIRSR" id="PIRSR605754-1"/>
    </source>
</evidence>
<evidence type="ECO:0000256" key="1">
    <source>
        <dbReference type="ARBA" id="ARBA00022801"/>
    </source>
</evidence>
<dbReference type="Pfam" id="PF01832">
    <property type="entry name" value="Glucosaminidase"/>
    <property type="match status" value="1"/>
</dbReference>
<dbReference type="PANTHER" id="PTHR13939:SF0">
    <property type="entry name" value="NMN AMIDOHYDROLASE-LIKE PROTEIN YFAY"/>
    <property type="match status" value="1"/>
</dbReference>
<dbReference type="Gene3D" id="3.30.70.2860">
    <property type="match status" value="1"/>
</dbReference>
<feature type="compositionally biased region" description="Low complexity" evidence="4">
    <location>
        <begin position="730"/>
        <end position="744"/>
    </location>
</feature>
<dbReference type="InterPro" id="IPR036653">
    <property type="entry name" value="CinA-like_C"/>
</dbReference>
<dbReference type="InterPro" id="IPR036425">
    <property type="entry name" value="MoaB/Mog-like_dom_sf"/>
</dbReference>
<evidence type="ECO:0000313" key="9">
    <source>
        <dbReference type="Proteomes" id="UP000184089"/>
    </source>
</evidence>
<dbReference type="RefSeq" id="WP_021660257.1">
    <property type="nucleotide sequence ID" value="NZ_FQVY01000003.1"/>
</dbReference>
<keyword evidence="1" id="KW-0378">Hydrolase</keyword>
<evidence type="ECO:0000256" key="5">
    <source>
        <dbReference type="SAM" id="Phobius"/>
    </source>
</evidence>
<dbReference type="SMART" id="SM00852">
    <property type="entry name" value="MoCF_biosynth"/>
    <property type="match status" value="1"/>
</dbReference>
<sequence length="971" mass="105361">MKAEIICVGTELLLGDIVNTNARYLSRQLAKLGIDMYYQSVVGDNGARLLEALKQALSRSELILFIGGLGPTKDDLTKETICSALGLEMEIHQPSLDKIKEYYAHLCAQMTENNVKQALVPKGAEIFENHHGSAPGCAIHKGNQYIVMLPGPPSEFEPMVEEWVVPYLQSVTGCTIWSTTLREFGIGESLLETKIDDLLQGQNSTAAVYAKEGEVEVRITAKAASEAEAKSLCAGVVEEMKTRLGDAVYGQDVESMQEAVVAALKEKKLTLATAESCTGGLMSQRITEIPGASAVFGFGAATYADFAKQNTLGIRRSYFKKYGAVSEQVACRMALGARRRGHSDIGVGITGVAGPDSDDRGNPVGTVYIAAAFGKQLYVRKLELKNGNTSREKIRHLACMHALDLVRRLALGLDLSAYTSYKIASYTRGDRAVRALDGVRVLAFYLALCVFIGSLTLVGQYLYEGWQNKNKNSELTSLYTSGADVDVELPEGYLDDFKALYLKNREVAGWIKVPNTQIDYPIVQTTDNSFYLKNDFFKEYSKYGTLFFDYRNDLQNPAENLVIYGHNMKDSQMFGDLTKFRDLEFYKANPVFEMNTVYEKSQYKVLAIFTANTEPSQGEVFDYYNSLSFLTEEGFDEFVGEITSRSLIETPVDAQYGDTLVTLSTCLYDYDGQRLVLVGRKVREGEEATVDVEQAQKNPSPVQPKLYKNGDLASVDLNTDLSHLTQTQVSKPTPGGSSSSPAHSGGQGSTSSEPTVPVDGSSSSTSSSTPSGSGSSSGSASSGGGSSSSSSSSQPEAEPEEQIPQSIYGLSIMGESSLTADQLAAYVLANNPSPQLNCSVKELASYFLSEGRAEGVRGDIAFCQAIHETGFFRFTGDVKWTQNNYGGLGATGGGEPGLSFDSPRIGARANIQHLKGYGSAAPLNQACVDPRYKYISPKGKAPLWENLAGTWAADSGYAAKLNSHYQRALQY</sequence>
<dbReference type="Proteomes" id="UP000474718">
    <property type="component" value="Unassembled WGS sequence"/>
</dbReference>